<evidence type="ECO:0000256" key="1">
    <source>
        <dbReference type="ARBA" id="ARBA00022630"/>
    </source>
</evidence>
<evidence type="ECO:0000313" key="5">
    <source>
        <dbReference type="Proteomes" id="UP000449710"/>
    </source>
</evidence>
<name>A0AA43XL87_9CLOT</name>
<gene>
    <name evidence="4" type="ORF">ISALK_07630</name>
</gene>
<dbReference type="Gene3D" id="3.50.50.60">
    <property type="entry name" value="FAD/NAD(P)-binding domain"/>
    <property type="match status" value="2"/>
</dbReference>
<comment type="caution">
    <text evidence="4">The sequence shown here is derived from an EMBL/GenBank/DDBJ whole genome shotgun (WGS) entry which is preliminary data.</text>
</comment>
<keyword evidence="1" id="KW-0285">Flavoprotein</keyword>
<reference evidence="4 5" key="1">
    <citation type="submission" date="2019-04" db="EMBL/GenBank/DDBJ databases">
        <title>Isachenkonia alkalipeptolytica gen. nov. sp. nov. a new anaerobic, alkiliphilic organothrophic bacterium capable to reduce synthesized ferrihydrite isolated from a soda lake.</title>
        <authorList>
            <person name="Toshchakov S.V."/>
            <person name="Zavarzina D.G."/>
            <person name="Zhilina T.N."/>
            <person name="Kostrikina N.A."/>
            <person name="Kublanov I.V."/>
        </authorList>
    </citation>
    <scope>NUCLEOTIDE SEQUENCE [LARGE SCALE GENOMIC DNA]</scope>
    <source>
        <strain evidence="4 5">Z-1701</strain>
    </source>
</reference>
<dbReference type="InterPro" id="IPR023753">
    <property type="entry name" value="FAD/NAD-binding_dom"/>
</dbReference>
<dbReference type="Proteomes" id="UP000449710">
    <property type="component" value="Unassembled WGS sequence"/>
</dbReference>
<accession>A0AA43XL87</accession>
<dbReference type="PRINTS" id="PR00469">
    <property type="entry name" value="PNDRDTASEII"/>
</dbReference>
<dbReference type="InterPro" id="IPR050097">
    <property type="entry name" value="Ferredoxin-NADP_redctase_2"/>
</dbReference>
<protein>
    <submittedName>
        <fullName evidence="4">Thioredoxin reductase</fullName>
    </submittedName>
</protein>
<dbReference type="GO" id="GO:0016491">
    <property type="term" value="F:oxidoreductase activity"/>
    <property type="evidence" value="ECO:0007669"/>
    <property type="project" value="UniProtKB-KW"/>
</dbReference>
<dbReference type="EMBL" id="SUMG01000007">
    <property type="protein sequence ID" value="NBG88371.1"/>
    <property type="molecule type" value="Genomic_DNA"/>
</dbReference>
<dbReference type="PANTHER" id="PTHR48105">
    <property type="entry name" value="THIOREDOXIN REDUCTASE 1-RELATED-RELATED"/>
    <property type="match status" value="1"/>
</dbReference>
<dbReference type="SUPFAM" id="SSF51905">
    <property type="entry name" value="FAD/NAD(P)-binding domain"/>
    <property type="match status" value="1"/>
</dbReference>
<keyword evidence="2" id="KW-0560">Oxidoreductase</keyword>
<dbReference type="InterPro" id="IPR036188">
    <property type="entry name" value="FAD/NAD-bd_sf"/>
</dbReference>
<dbReference type="RefSeq" id="WP_160720862.1">
    <property type="nucleotide sequence ID" value="NZ_SUMG01000007.1"/>
</dbReference>
<proteinExistence type="predicted"/>
<sequence length="333" mass="36350">MELNLDITQEPKVKLEEEVLYDTLIIGGGPAGLNTALYAKRKGMKVGIITERLGGQVMDTSMVENYLGYESMTGEGLVNKFISHVQNLQVPILKEVRVEKLSKEGELHKVHLNNGEVYQSRTLVLATGSKPRKLGIPGEQEFSGKGVAYCAICDGPFFEGLDVVIAGGGNTAVESALDLAKIATKVDLVHRSQFRADQVLVDQLKNYDNIHIHLDTQMEEILGEAMVTGIKVLDKNTGEQRIMNTNGIFVEIGYLPNSDAFQDYVEVNDRKEIIVDGYGRTNVKGVFAAGDITTIPYKQIITSAGDGAKVALAVNDYLNTHAKIEAPQQVVAK</sequence>
<evidence type="ECO:0000313" key="4">
    <source>
        <dbReference type="EMBL" id="NBG88371.1"/>
    </source>
</evidence>
<evidence type="ECO:0000259" key="3">
    <source>
        <dbReference type="Pfam" id="PF07992"/>
    </source>
</evidence>
<evidence type="ECO:0000256" key="2">
    <source>
        <dbReference type="ARBA" id="ARBA00023002"/>
    </source>
</evidence>
<dbReference type="Pfam" id="PF07992">
    <property type="entry name" value="Pyr_redox_2"/>
    <property type="match status" value="1"/>
</dbReference>
<feature type="domain" description="FAD/NAD(P)-binding" evidence="3">
    <location>
        <begin position="21"/>
        <end position="298"/>
    </location>
</feature>
<organism evidence="4 5">
    <name type="scientific">Isachenkonia alkalipeptolytica</name>
    <dbReference type="NCBI Taxonomy" id="2565777"/>
    <lineage>
        <taxon>Bacteria</taxon>
        <taxon>Bacillati</taxon>
        <taxon>Bacillota</taxon>
        <taxon>Clostridia</taxon>
        <taxon>Eubacteriales</taxon>
        <taxon>Clostridiaceae</taxon>
        <taxon>Isachenkonia</taxon>
    </lineage>
</organism>
<dbReference type="PRINTS" id="PR00368">
    <property type="entry name" value="FADPNR"/>
</dbReference>
<dbReference type="AlphaFoldDB" id="A0AA43XL87"/>
<keyword evidence="5" id="KW-1185">Reference proteome</keyword>